<reference evidence="2 3" key="1">
    <citation type="submission" date="2020-05" db="EMBL/GenBank/DDBJ databases">
        <title>Identification and distribution of gene clusters putatively required for synthesis of sphingolipid metabolism inhibitors in phylogenetically diverse species of the filamentous fungus Fusarium.</title>
        <authorList>
            <person name="Kim H.-S."/>
            <person name="Busman M."/>
            <person name="Brown D.W."/>
            <person name="Divon H."/>
            <person name="Uhlig S."/>
            <person name="Proctor R.H."/>
        </authorList>
    </citation>
    <scope>NUCLEOTIDE SEQUENCE [LARGE SCALE GENOMIC DNA]</scope>
    <source>
        <strain evidence="2 3">NRRL 25196</strain>
    </source>
</reference>
<organism evidence="2 3">
    <name type="scientific">Fusarium napiforme</name>
    <dbReference type="NCBI Taxonomy" id="42672"/>
    <lineage>
        <taxon>Eukaryota</taxon>
        <taxon>Fungi</taxon>
        <taxon>Dikarya</taxon>
        <taxon>Ascomycota</taxon>
        <taxon>Pezizomycotina</taxon>
        <taxon>Sordariomycetes</taxon>
        <taxon>Hypocreomycetidae</taxon>
        <taxon>Hypocreales</taxon>
        <taxon>Nectriaceae</taxon>
        <taxon>Fusarium</taxon>
        <taxon>Fusarium fujikuroi species complex</taxon>
    </lineage>
</organism>
<keyword evidence="3" id="KW-1185">Reference proteome</keyword>
<name>A0A8H5JY31_9HYPO</name>
<sequence length="152" mass="17141">MDLTWLQNLNHLLARTSGALHQNNDWKRKMADEVKHTLLCLARRREHSGGRRVVTSEHLTKAVQYFDVRLVVADMDFDEKNDTGNPRINFFQRYYDHYETDEEIEESEAGDDAAITSGAQPGSSASTSTKIQSTSQKKASSINATTPAKRKA</sequence>
<feature type="compositionally biased region" description="Low complexity" evidence="1">
    <location>
        <begin position="123"/>
        <end position="142"/>
    </location>
</feature>
<evidence type="ECO:0000313" key="2">
    <source>
        <dbReference type="EMBL" id="KAF5561481.1"/>
    </source>
</evidence>
<gene>
    <name evidence="2" type="ORF">FNAPI_3636</name>
</gene>
<protein>
    <submittedName>
        <fullName evidence="2">Uncharacterized protein</fullName>
    </submittedName>
</protein>
<dbReference type="EMBL" id="JAAOAO010000134">
    <property type="protein sequence ID" value="KAF5561481.1"/>
    <property type="molecule type" value="Genomic_DNA"/>
</dbReference>
<feature type="compositionally biased region" description="Acidic residues" evidence="1">
    <location>
        <begin position="101"/>
        <end position="111"/>
    </location>
</feature>
<dbReference type="AlphaFoldDB" id="A0A8H5JY31"/>
<feature type="region of interest" description="Disordered" evidence="1">
    <location>
        <begin position="101"/>
        <end position="152"/>
    </location>
</feature>
<dbReference type="Proteomes" id="UP000574317">
    <property type="component" value="Unassembled WGS sequence"/>
</dbReference>
<accession>A0A8H5JY31</accession>
<proteinExistence type="predicted"/>
<evidence type="ECO:0000313" key="3">
    <source>
        <dbReference type="Proteomes" id="UP000574317"/>
    </source>
</evidence>
<comment type="caution">
    <text evidence="2">The sequence shown here is derived from an EMBL/GenBank/DDBJ whole genome shotgun (WGS) entry which is preliminary data.</text>
</comment>
<evidence type="ECO:0000256" key="1">
    <source>
        <dbReference type="SAM" id="MobiDB-lite"/>
    </source>
</evidence>